<organism evidence="2 4">
    <name type="scientific">Rotaria sordida</name>
    <dbReference type="NCBI Taxonomy" id="392033"/>
    <lineage>
        <taxon>Eukaryota</taxon>
        <taxon>Metazoa</taxon>
        <taxon>Spiralia</taxon>
        <taxon>Gnathifera</taxon>
        <taxon>Rotifera</taxon>
        <taxon>Eurotatoria</taxon>
        <taxon>Bdelloidea</taxon>
        <taxon>Philodinida</taxon>
        <taxon>Philodinidae</taxon>
        <taxon>Rotaria</taxon>
    </lineage>
</organism>
<evidence type="ECO:0000313" key="3">
    <source>
        <dbReference type="EMBL" id="CAF4172788.1"/>
    </source>
</evidence>
<evidence type="ECO:0000313" key="2">
    <source>
        <dbReference type="EMBL" id="CAF1503892.1"/>
    </source>
</evidence>
<gene>
    <name evidence="3" type="ORF">JBS370_LOCUS35095</name>
    <name evidence="2" type="ORF">ZHD862_LOCUS37576</name>
</gene>
<dbReference type="Proteomes" id="UP000663864">
    <property type="component" value="Unassembled WGS sequence"/>
</dbReference>
<dbReference type="EMBL" id="CAJNOT010007259">
    <property type="protein sequence ID" value="CAF1503892.1"/>
    <property type="molecule type" value="Genomic_DNA"/>
</dbReference>
<sequence length="152" mass="16913">MTSQTQRITPAWDTKQTSRQQSTIESADVANALTAPTKQLTIIAENNLRMEKKFDETNVRLNHQEQVSESLIKSVKNILQSLKDVMEKVVYPLCDLRRIGPIGKYQSFTTILEELTADTTMEKKTSNGPPTTTSNSKTVTPSAVNDLNINGT</sequence>
<feature type="compositionally biased region" description="Polar residues" evidence="1">
    <location>
        <begin position="139"/>
        <end position="152"/>
    </location>
</feature>
<feature type="region of interest" description="Disordered" evidence="1">
    <location>
        <begin position="1"/>
        <end position="20"/>
    </location>
</feature>
<comment type="caution">
    <text evidence="2">The sequence shown here is derived from an EMBL/GenBank/DDBJ whole genome shotgun (WGS) entry which is preliminary data.</text>
</comment>
<feature type="region of interest" description="Disordered" evidence="1">
    <location>
        <begin position="119"/>
        <end position="152"/>
    </location>
</feature>
<dbReference type="Proteomes" id="UP000663836">
    <property type="component" value="Unassembled WGS sequence"/>
</dbReference>
<evidence type="ECO:0000256" key="1">
    <source>
        <dbReference type="SAM" id="MobiDB-lite"/>
    </source>
</evidence>
<protein>
    <submittedName>
        <fullName evidence="2">Uncharacterized protein</fullName>
    </submittedName>
</protein>
<dbReference type="AlphaFoldDB" id="A0A815TJP9"/>
<accession>A0A815TJP9</accession>
<feature type="compositionally biased region" description="Low complexity" evidence="1">
    <location>
        <begin position="126"/>
        <end position="138"/>
    </location>
</feature>
<proteinExistence type="predicted"/>
<dbReference type="EMBL" id="CAJOBD010011816">
    <property type="protein sequence ID" value="CAF4172788.1"/>
    <property type="molecule type" value="Genomic_DNA"/>
</dbReference>
<reference evidence="2" key="1">
    <citation type="submission" date="2021-02" db="EMBL/GenBank/DDBJ databases">
        <authorList>
            <person name="Nowell W R."/>
        </authorList>
    </citation>
    <scope>NUCLEOTIDE SEQUENCE</scope>
</reference>
<evidence type="ECO:0000313" key="4">
    <source>
        <dbReference type="Proteomes" id="UP000663864"/>
    </source>
</evidence>
<name>A0A815TJP9_9BILA</name>